<reference evidence="1 2" key="1">
    <citation type="submission" date="2024-02" db="EMBL/GenBank/DDBJ databases">
        <authorList>
            <person name="Daric V."/>
            <person name="Darras S."/>
        </authorList>
    </citation>
    <scope>NUCLEOTIDE SEQUENCE [LARGE SCALE GENOMIC DNA]</scope>
</reference>
<gene>
    <name evidence="1" type="ORF">CVLEPA_LOCUS11172</name>
</gene>
<sequence length="67" mass="7484">MSSSQNFGSSIVCFPEHQVALKSIAMEMGFKQVSPPSPWSRLFRTTSLHVWMPTSHCVLKNICTLSV</sequence>
<keyword evidence="2" id="KW-1185">Reference proteome</keyword>
<protein>
    <submittedName>
        <fullName evidence="1">Uncharacterized protein</fullName>
    </submittedName>
</protein>
<dbReference type="Proteomes" id="UP001642483">
    <property type="component" value="Unassembled WGS sequence"/>
</dbReference>
<dbReference type="EMBL" id="CAWYQH010000079">
    <property type="protein sequence ID" value="CAK8680941.1"/>
    <property type="molecule type" value="Genomic_DNA"/>
</dbReference>
<evidence type="ECO:0000313" key="1">
    <source>
        <dbReference type="EMBL" id="CAK8680941.1"/>
    </source>
</evidence>
<organism evidence="1 2">
    <name type="scientific">Clavelina lepadiformis</name>
    <name type="common">Light-bulb sea squirt</name>
    <name type="synonym">Ascidia lepadiformis</name>
    <dbReference type="NCBI Taxonomy" id="159417"/>
    <lineage>
        <taxon>Eukaryota</taxon>
        <taxon>Metazoa</taxon>
        <taxon>Chordata</taxon>
        <taxon>Tunicata</taxon>
        <taxon>Ascidiacea</taxon>
        <taxon>Aplousobranchia</taxon>
        <taxon>Clavelinidae</taxon>
        <taxon>Clavelina</taxon>
    </lineage>
</organism>
<accession>A0ABP0FNL2</accession>
<name>A0ABP0FNL2_CLALP</name>
<proteinExistence type="predicted"/>
<comment type="caution">
    <text evidence="1">The sequence shown here is derived from an EMBL/GenBank/DDBJ whole genome shotgun (WGS) entry which is preliminary data.</text>
</comment>
<evidence type="ECO:0000313" key="2">
    <source>
        <dbReference type="Proteomes" id="UP001642483"/>
    </source>
</evidence>